<protein>
    <submittedName>
        <fullName evidence="3">Diadenosine tetraphosphatase related serine/threonine protein phosphatase</fullName>
    </submittedName>
</protein>
<dbReference type="PANTHER" id="PTHR42850">
    <property type="entry name" value="METALLOPHOSPHOESTERASE"/>
    <property type="match status" value="1"/>
</dbReference>
<dbReference type="PANTHER" id="PTHR42850:SF2">
    <property type="entry name" value="BLL5683 PROTEIN"/>
    <property type="match status" value="1"/>
</dbReference>
<name>A0A0C9NYP8_LACPA</name>
<evidence type="ECO:0000313" key="3">
    <source>
        <dbReference type="EMBL" id="GAN37165.1"/>
    </source>
</evidence>
<dbReference type="InterPro" id="IPR050126">
    <property type="entry name" value="Ap4A_hydrolase"/>
</dbReference>
<dbReference type="RefSeq" id="WP_045625396.1">
    <property type="nucleotide sequence ID" value="NZ_BAYM01000099.1"/>
</dbReference>
<dbReference type="Proteomes" id="UP000032552">
    <property type="component" value="Unassembled WGS sequence"/>
</dbReference>
<sequence length="254" mass="28668">MKIAALYDIHGNYPALKEVLKQVKKLSPDLVVLGGDLIAGPMPLETLSLLKHVSTTFKTVGIMGNNDQDIVDIYAKKRVGLSRKATEQLTWIANQLSYKQVSFLRNLLPSISIGNYFFCHAVKNDNTTVFSPRQNKAYIEALFKGVQESYIICGHTHIQFELSLPNKKIINAGSIGMPFSNQFGAQWLWLDDNRIEYKRTIFNQQAAIQLISQTEYPFKNEFIANNLRSTISLSQGYSILNTLIRAQNAQHDLS</sequence>
<dbReference type="InterPro" id="IPR011152">
    <property type="entry name" value="Pesterase_MJ0912"/>
</dbReference>
<organism evidence="3 4">
    <name type="scientific">Lacticaseibacillus paracasei NRIC 0644</name>
    <dbReference type="NCBI Taxonomy" id="1435038"/>
    <lineage>
        <taxon>Bacteria</taxon>
        <taxon>Bacillati</taxon>
        <taxon>Bacillota</taxon>
        <taxon>Bacilli</taxon>
        <taxon>Lactobacillales</taxon>
        <taxon>Lactobacillaceae</taxon>
        <taxon>Lacticaseibacillus</taxon>
    </lineage>
</organism>
<gene>
    <name evidence="3" type="ORF">LC0644_1754</name>
</gene>
<dbReference type="GO" id="GO:0016791">
    <property type="term" value="F:phosphatase activity"/>
    <property type="evidence" value="ECO:0007669"/>
    <property type="project" value="TreeGrafter"/>
</dbReference>
<dbReference type="GO" id="GO:0005737">
    <property type="term" value="C:cytoplasm"/>
    <property type="evidence" value="ECO:0007669"/>
    <property type="project" value="TreeGrafter"/>
</dbReference>
<comment type="caution">
    <text evidence="3">The sequence shown here is derived from an EMBL/GenBank/DDBJ whole genome shotgun (WGS) entry which is preliminary data.</text>
</comment>
<accession>A0A0C9NYP8</accession>
<dbReference type="SUPFAM" id="SSF56300">
    <property type="entry name" value="Metallo-dependent phosphatases"/>
    <property type="match status" value="1"/>
</dbReference>
<dbReference type="EMBL" id="BAYM01000099">
    <property type="protein sequence ID" value="GAN37165.1"/>
    <property type="molecule type" value="Genomic_DNA"/>
</dbReference>
<dbReference type="Pfam" id="PF12850">
    <property type="entry name" value="Metallophos_2"/>
    <property type="match status" value="1"/>
</dbReference>
<dbReference type="Gene3D" id="3.60.21.10">
    <property type="match status" value="1"/>
</dbReference>
<evidence type="ECO:0000259" key="2">
    <source>
        <dbReference type="Pfam" id="PF12850"/>
    </source>
</evidence>
<reference evidence="4" key="1">
    <citation type="submission" date="2014-05" db="EMBL/GenBank/DDBJ databases">
        <title>Whole genome sequencing of Lactobacillus casei NRIC0644.</title>
        <authorList>
            <person name="Atarashi H."/>
            <person name="Yoshida Y."/>
            <person name="Fujimura S."/>
            <person name="Tanaka N."/>
            <person name="Shiwa Y."/>
            <person name="Yoshikawa H."/>
            <person name="Okada S."/>
            <person name="Nakagawa J."/>
        </authorList>
    </citation>
    <scope>NUCLEOTIDE SEQUENCE [LARGE SCALE GENOMIC DNA]</scope>
    <source>
        <strain evidence="4">NRIC0644</strain>
    </source>
</reference>
<dbReference type="CDD" id="cd00838">
    <property type="entry name" value="MPP_superfamily"/>
    <property type="match status" value="1"/>
</dbReference>
<evidence type="ECO:0000256" key="1">
    <source>
        <dbReference type="ARBA" id="ARBA00008950"/>
    </source>
</evidence>
<evidence type="ECO:0000313" key="4">
    <source>
        <dbReference type="Proteomes" id="UP000032552"/>
    </source>
</evidence>
<dbReference type="InterPro" id="IPR029052">
    <property type="entry name" value="Metallo-depent_PP-like"/>
</dbReference>
<feature type="domain" description="Calcineurin-like phosphoesterase" evidence="2">
    <location>
        <begin position="1"/>
        <end position="180"/>
    </location>
</feature>
<dbReference type="AlphaFoldDB" id="A0A0C9NYP8"/>
<proteinExistence type="inferred from homology"/>
<dbReference type="InterPro" id="IPR024654">
    <property type="entry name" value="Calcineurin-like_PHP_lpxH"/>
</dbReference>
<dbReference type="PIRSF" id="PIRSF000883">
    <property type="entry name" value="Pesterase_MJ0912"/>
    <property type="match status" value="1"/>
</dbReference>
<comment type="similarity">
    <text evidence="1">Belongs to the metallophosphoesterase superfamily. YfcE family.</text>
</comment>